<keyword evidence="1" id="KW-0812">Transmembrane</keyword>
<feature type="transmembrane region" description="Helical" evidence="1">
    <location>
        <begin position="20"/>
        <end position="41"/>
    </location>
</feature>
<dbReference type="FunFam" id="3.10.20.90:FF:000160">
    <property type="entry name" value="Polyubiquitin-C"/>
    <property type="match status" value="1"/>
</dbReference>
<dbReference type="PANTHER" id="PTHR10666">
    <property type="entry name" value="UBIQUITIN"/>
    <property type="match status" value="1"/>
</dbReference>
<dbReference type="InterPro" id="IPR050158">
    <property type="entry name" value="Ubiquitin_ubiquitin-like"/>
</dbReference>
<dbReference type="Proteomes" id="UP000186817">
    <property type="component" value="Unassembled WGS sequence"/>
</dbReference>
<dbReference type="Gene3D" id="3.10.20.90">
    <property type="entry name" value="Phosphatidylinositol 3-kinase Catalytic Subunit, Chain A, domain 1"/>
    <property type="match status" value="1"/>
</dbReference>
<dbReference type="EMBL" id="LSRX01000128">
    <property type="protein sequence ID" value="OLQ07935.1"/>
    <property type="molecule type" value="Genomic_DNA"/>
</dbReference>
<dbReference type="SUPFAM" id="SSF54236">
    <property type="entry name" value="Ubiquitin-like"/>
    <property type="match status" value="1"/>
</dbReference>
<dbReference type="AlphaFoldDB" id="A0A1Q9EKI9"/>
<dbReference type="Pfam" id="PF00240">
    <property type="entry name" value="ubiquitin"/>
    <property type="match status" value="1"/>
</dbReference>
<name>A0A1Q9EKI9_SYMMI</name>
<dbReference type="PROSITE" id="PS50053">
    <property type="entry name" value="UBIQUITIN_2"/>
    <property type="match status" value="1"/>
</dbReference>
<protein>
    <submittedName>
        <fullName evidence="3">Polyubiquitin</fullName>
    </submittedName>
</protein>
<keyword evidence="4" id="KW-1185">Reference proteome</keyword>
<evidence type="ECO:0000259" key="2">
    <source>
        <dbReference type="PROSITE" id="PS50053"/>
    </source>
</evidence>
<evidence type="ECO:0000313" key="3">
    <source>
        <dbReference type="EMBL" id="OLQ07935.1"/>
    </source>
</evidence>
<proteinExistence type="predicted"/>
<evidence type="ECO:0000313" key="4">
    <source>
        <dbReference type="Proteomes" id="UP000186817"/>
    </source>
</evidence>
<dbReference type="InterPro" id="IPR019956">
    <property type="entry name" value="Ubiquitin_dom"/>
</dbReference>
<comment type="caution">
    <text evidence="3">The sequence shown here is derived from an EMBL/GenBank/DDBJ whole genome shotgun (WGS) entry which is preliminary data.</text>
</comment>
<reference evidence="3 4" key="1">
    <citation type="submission" date="2016-02" db="EMBL/GenBank/DDBJ databases">
        <title>Genome analysis of coral dinoflagellate symbionts highlights evolutionary adaptations to a symbiotic lifestyle.</title>
        <authorList>
            <person name="Aranda M."/>
            <person name="Li Y."/>
            <person name="Liew Y.J."/>
            <person name="Baumgarten S."/>
            <person name="Simakov O."/>
            <person name="Wilson M."/>
            <person name="Piel J."/>
            <person name="Ashoor H."/>
            <person name="Bougouffa S."/>
            <person name="Bajic V.B."/>
            <person name="Ryu T."/>
            <person name="Ravasi T."/>
            <person name="Bayer T."/>
            <person name="Micklem G."/>
            <person name="Kim H."/>
            <person name="Bhak J."/>
            <person name="Lajeunesse T.C."/>
            <person name="Voolstra C.R."/>
        </authorList>
    </citation>
    <scope>NUCLEOTIDE SEQUENCE [LARGE SCALE GENOMIC DNA]</scope>
    <source>
        <strain evidence="3 4">CCMP2467</strain>
    </source>
</reference>
<dbReference type="InterPro" id="IPR029071">
    <property type="entry name" value="Ubiquitin-like_domsf"/>
</dbReference>
<feature type="domain" description="Ubiquitin-like" evidence="2">
    <location>
        <begin position="305"/>
        <end position="380"/>
    </location>
</feature>
<dbReference type="InterPro" id="IPR000626">
    <property type="entry name" value="Ubiquitin-like_dom"/>
</dbReference>
<sequence length="480" mass="53829">MASSPTAALVQNVPSRLQEYQANTIFVGFMGLVCTSAIVYLTQNLSEVIVPLMWAAFAAMPLTGLISVLNPTLIRVIRCCSFGSYRPVNEPDWVLCPRFFYIRACCRRRVKVKGLSPSRHGELAIPHRHVNRLVNFWEYYIRPIDRPIEVEASDGEDEMVCVELFLDAADHYPALMEPLDEMPDMVGLLEVDSTHSVSYAVATVVALCFVMRCVNIYLLGGREFIEWIGSYAQVGANTRSESASCAMGVDIQALRCSLENKPFCEKEKLGALELPNDGQDLPKEATLGALGISESSELGCYLPGHQMFYKNLTGSTVTLFVEESETIGNCKKKIEHLEGIPRDRQRLIFAGIQLEDGRTFSDYGIKRDSTLHLVLTLRGGMYDQISGRKAFEVLSDKIVFEDGSSWKLDEPAESFKRCDEKGKVVSFSSKEEMVSYMESSRVEFLLQRLEEIQCRSQEIHKEASNWMTRAVPATTESIEA</sequence>
<gene>
    <name evidence="3" type="primary">UBI1</name>
    <name evidence="3" type="ORF">AK812_SmicGene8590</name>
</gene>
<dbReference type="SMART" id="SM00213">
    <property type="entry name" value="UBQ"/>
    <property type="match status" value="1"/>
</dbReference>
<dbReference type="OrthoDB" id="428577at2759"/>
<dbReference type="PRINTS" id="PR00348">
    <property type="entry name" value="UBIQUITIN"/>
</dbReference>
<keyword evidence="1" id="KW-0472">Membrane</keyword>
<evidence type="ECO:0000256" key="1">
    <source>
        <dbReference type="SAM" id="Phobius"/>
    </source>
</evidence>
<keyword evidence="1" id="KW-1133">Transmembrane helix</keyword>
<accession>A0A1Q9EKI9</accession>
<feature type="transmembrane region" description="Helical" evidence="1">
    <location>
        <begin position="48"/>
        <end position="69"/>
    </location>
</feature>
<organism evidence="3 4">
    <name type="scientific">Symbiodinium microadriaticum</name>
    <name type="common">Dinoflagellate</name>
    <name type="synonym">Zooxanthella microadriatica</name>
    <dbReference type="NCBI Taxonomy" id="2951"/>
    <lineage>
        <taxon>Eukaryota</taxon>
        <taxon>Sar</taxon>
        <taxon>Alveolata</taxon>
        <taxon>Dinophyceae</taxon>
        <taxon>Suessiales</taxon>
        <taxon>Symbiodiniaceae</taxon>
        <taxon>Symbiodinium</taxon>
    </lineage>
</organism>